<accession>A0A495AGP8</accession>
<evidence type="ECO:0000313" key="2">
    <source>
        <dbReference type="Proteomes" id="UP000269301"/>
    </source>
</evidence>
<reference evidence="1 2" key="1">
    <citation type="journal article" date="2016" name="Int. J. Syst. Evol. Microbiol.">
        <title>Oceanobacillus halophilus sp. nov., a novel moderately halophilic bacterium from a hypersaline lake.</title>
        <authorList>
            <person name="Amoozegar M.A."/>
            <person name="Bagheri M."/>
            <person name="Makhdoumi A."/>
            <person name="Nikou M.M."/>
            <person name="Fazeli S.A.S."/>
            <person name="Schumann P."/>
            <person name="Sproer C."/>
            <person name="Sanchez-Porro C."/>
            <person name="Ventosa A."/>
        </authorList>
    </citation>
    <scope>NUCLEOTIDE SEQUENCE [LARGE SCALE GENOMIC DNA]</scope>
    <source>
        <strain evidence="1 2">DSM 23996</strain>
    </source>
</reference>
<evidence type="ECO:0008006" key="3">
    <source>
        <dbReference type="Google" id="ProtNLM"/>
    </source>
</evidence>
<gene>
    <name evidence="1" type="ORF">D8M06_03045</name>
</gene>
<protein>
    <recommendedName>
        <fullName evidence="3">Sodium:proton antiporter</fullName>
    </recommendedName>
</protein>
<dbReference type="RefSeq" id="WP_121202870.1">
    <property type="nucleotide sequence ID" value="NZ_RBZP01000001.1"/>
</dbReference>
<dbReference type="OrthoDB" id="2692040at2"/>
<name>A0A495AGP8_9BACI</name>
<evidence type="ECO:0000313" key="1">
    <source>
        <dbReference type="EMBL" id="RKQ37795.1"/>
    </source>
</evidence>
<organism evidence="1 2">
    <name type="scientific">Oceanobacillus halophilus</name>
    <dbReference type="NCBI Taxonomy" id="930130"/>
    <lineage>
        <taxon>Bacteria</taxon>
        <taxon>Bacillati</taxon>
        <taxon>Bacillota</taxon>
        <taxon>Bacilli</taxon>
        <taxon>Bacillales</taxon>
        <taxon>Bacillaceae</taxon>
        <taxon>Oceanobacillus</taxon>
    </lineage>
</organism>
<dbReference type="Proteomes" id="UP000269301">
    <property type="component" value="Unassembled WGS sequence"/>
</dbReference>
<comment type="caution">
    <text evidence="1">The sequence shown here is derived from an EMBL/GenBank/DDBJ whole genome shotgun (WGS) entry which is preliminary data.</text>
</comment>
<keyword evidence="2" id="KW-1185">Reference proteome</keyword>
<proteinExistence type="predicted"/>
<sequence length="63" mass="7508">MKSFYQLLIIFASILSIYKWRYRILNAILAVPVLRRYAVRISMNMPQMRSKVLPSLFSEDINK</sequence>
<dbReference type="EMBL" id="RBZP01000001">
    <property type="protein sequence ID" value="RKQ37795.1"/>
    <property type="molecule type" value="Genomic_DNA"/>
</dbReference>
<dbReference type="AlphaFoldDB" id="A0A495AGP8"/>